<evidence type="ECO:0000313" key="2">
    <source>
        <dbReference type="EMBL" id="KAA5378093.1"/>
    </source>
</evidence>
<dbReference type="GO" id="GO:0003824">
    <property type="term" value="F:catalytic activity"/>
    <property type="evidence" value="ECO:0007669"/>
    <property type="project" value="InterPro"/>
</dbReference>
<dbReference type="GO" id="GO:0030246">
    <property type="term" value="F:carbohydrate binding"/>
    <property type="evidence" value="ECO:0007669"/>
    <property type="project" value="InterPro"/>
</dbReference>
<dbReference type="Proteomes" id="UP000347681">
    <property type="component" value="Unassembled WGS sequence"/>
</dbReference>
<keyword evidence="1" id="KW-0732">Signal</keyword>
<accession>A0A5M5ZQA5</accession>
<reference evidence="2 3" key="1">
    <citation type="journal article" date="2019" name="Nat. Med.">
        <title>A library of human gut bacterial isolates paired with longitudinal multiomics data enables mechanistic microbiome research.</title>
        <authorList>
            <person name="Poyet M."/>
            <person name="Groussin M."/>
            <person name="Gibbons S.M."/>
            <person name="Avila-Pacheco J."/>
            <person name="Jiang X."/>
            <person name="Kearney S.M."/>
            <person name="Perrotta A.R."/>
            <person name="Berdy B."/>
            <person name="Zhao S."/>
            <person name="Lieberman T.D."/>
            <person name="Swanson P.K."/>
            <person name="Smith M."/>
            <person name="Roesemann S."/>
            <person name="Alexander J.E."/>
            <person name="Rich S.A."/>
            <person name="Livny J."/>
            <person name="Vlamakis H."/>
            <person name="Clish C."/>
            <person name="Bullock K."/>
            <person name="Deik A."/>
            <person name="Scott J."/>
            <person name="Pierce K.A."/>
            <person name="Xavier R.J."/>
            <person name="Alm E.J."/>
        </authorList>
    </citation>
    <scope>NUCLEOTIDE SEQUENCE [LARGE SCALE GENOMIC DNA]</scope>
    <source>
        <strain evidence="2 3">BIOML-A5</strain>
    </source>
</reference>
<dbReference type="Gene3D" id="2.60.40.1760">
    <property type="entry name" value="glycosyl hydrolase (family 31)"/>
    <property type="match status" value="1"/>
</dbReference>
<dbReference type="RefSeq" id="WP_149941468.1">
    <property type="nucleotide sequence ID" value="NZ_VVZB01000106.1"/>
</dbReference>
<organism evidence="2 3">
    <name type="scientific">Phocaeicola dorei</name>
    <dbReference type="NCBI Taxonomy" id="357276"/>
    <lineage>
        <taxon>Bacteria</taxon>
        <taxon>Pseudomonadati</taxon>
        <taxon>Bacteroidota</taxon>
        <taxon>Bacteroidia</taxon>
        <taxon>Bacteroidales</taxon>
        <taxon>Bacteroidaceae</taxon>
        <taxon>Phocaeicola</taxon>
    </lineage>
</organism>
<name>A0A5M5ZQA5_9BACT</name>
<feature type="chain" id="PRO_5024289774" evidence="1">
    <location>
        <begin position="21"/>
        <end position="122"/>
    </location>
</feature>
<dbReference type="SUPFAM" id="SSF74650">
    <property type="entry name" value="Galactose mutarotase-like"/>
    <property type="match status" value="1"/>
</dbReference>
<sequence>MKLKNTSVYLLAGWMLAACSGGGFQKTENGVVVEVKQQQPTDVRKVRLEVMGEKLIHVSATPEKEFSKEQSLIVIPQQNKTDFKVEEQGDEVTVKTSELCAIVSKTTGEVRFTDADGKQILA</sequence>
<evidence type="ECO:0000313" key="3">
    <source>
        <dbReference type="Proteomes" id="UP000347681"/>
    </source>
</evidence>
<dbReference type="PROSITE" id="PS51257">
    <property type="entry name" value="PROKAR_LIPOPROTEIN"/>
    <property type="match status" value="1"/>
</dbReference>
<dbReference type="AlphaFoldDB" id="A0A5M5ZQA5"/>
<dbReference type="InterPro" id="IPR011013">
    <property type="entry name" value="Gal_mutarotase_sf_dom"/>
</dbReference>
<proteinExistence type="predicted"/>
<comment type="caution">
    <text evidence="2">The sequence shown here is derived from an EMBL/GenBank/DDBJ whole genome shotgun (WGS) entry which is preliminary data.</text>
</comment>
<evidence type="ECO:0000256" key="1">
    <source>
        <dbReference type="SAM" id="SignalP"/>
    </source>
</evidence>
<protein>
    <submittedName>
        <fullName evidence="2">DUF4968 domain-containing protein</fullName>
    </submittedName>
</protein>
<feature type="signal peptide" evidence="1">
    <location>
        <begin position="1"/>
        <end position="20"/>
    </location>
</feature>
<dbReference type="EMBL" id="VVZB01000106">
    <property type="protein sequence ID" value="KAA5378093.1"/>
    <property type="molecule type" value="Genomic_DNA"/>
</dbReference>
<feature type="non-terminal residue" evidence="2">
    <location>
        <position position="122"/>
    </location>
</feature>
<gene>
    <name evidence="2" type="ORF">F2Y61_24180</name>
</gene>
<dbReference type="GO" id="GO:0005975">
    <property type="term" value="P:carbohydrate metabolic process"/>
    <property type="evidence" value="ECO:0007669"/>
    <property type="project" value="InterPro"/>
</dbReference>